<evidence type="ECO:0000313" key="2">
    <source>
        <dbReference type="EMBL" id="PSL51261.1"/>
    </source>
</evidence>
<protein>
    <recommendedName>
        <fullName evidence="4">AAA domain-containing protein</fullName>
    </recommendedName>
</protein>
<evidence type="ECO:0000256" key="1">
    <source>
        <dbReference type="SAM" id="Coils"/>
    </source>
</evidence>
<accession>A0A2P8HYF5</accession>
<dbReference type="OrthoDB" id="2380879at2"/>
<dbReference type="RefSeq" id="WP_106587338.1">
    <property type="nucleotide sequence ID" value="NZ_PYAV01000001.1"/>
</dbReference>
<dbReference type="EMBL" id="PYAV01000001">
    <property type="protein sequence ID" value="PSL51261.1"/>
    <property type="molecule type" value="Genomic_DNA"/>
</dbReference>
<sequence length="220" mass="24908">MSREALFQSTATALKEKEEEWIALNAQKEKLKEEQTYYRERLTVLEQDQELYDHVGGLLHETAKHARDQAKQQMETLVTNALQYVFGPMFSFQIELESSGGRAQAEFYVVSEMNGTMIKTKPAEARGGGVVDIVALALRMAMLETLPTGKGEAIVLDEPGKHVSEEYHHLLYEFLHSVAGMFNRQIVMVTHHRHLAESADNAYIFEIKDGTTEAVRPEHS</sequence>
<dbReference type="AlphaFoldDB" id="A0A2P8HYF5"/>
<keyword evidence="1" id="KW-0175">Coiled coil</keyword>
<dbReference type="SUPFAM" id="SSF52540">
    <property type="entry name" value="P-loop containing nucleoside triphosphate hydrolases"/>
    <property type="match status" value="1"/>
</dbReference>
<evidence type="ECO:0008006" key="4">
    <source>
        <dbReference type="Google" id="ProtNLM"/>
    </source>
</evidence>
<feature type="coiled-coil region" evidence="1">
    <location>
        <begin position="14"/>
        <end position="80"/>
    </location>
</feature>
<proteinExistence type="predicted"/>
<comment type="caution">
    <text evidence="2">The sequence shown here is derived from an EMBL/GenBank/DDBJ whole genome shotgun (WGS) entry which is preliminary data.</text>
</comment>
<name>A0A2P8HYF5_9BACI</name>
<gene>
    <name evidence="2" type="ORF">B0H94_101171</name>
</gene>
<organism evidence="2 3">
    <name type="scientific">Salsuginibacillus halophilus</name>
    <dbReference type="NCBI Taxonomy" id="517424"/>
    <lineage>
        <taxon>Bacteria</taxon>
        <taxon>Bacillati</taxon>
        <taxon>Bacillota</taxon>
        <taxon>Bacilli</taxon>
        <taxon>Bacillales</taxon>
        <taxon>Bacillaceae</taxon>
        <taxon>Salsuginibacillus</taxon>
    </lineage>
</organism>
<keyword evidence="3" id="KW-1185">Reference proteome</keyword>
<reference evidence="2 3" key="1">
    <citation type="submission" date="2018-03" db="EMBL/GenBank/DDBJ databases">
        <title>Genomic Encyclopedia of Type Strains, Phase III (KMG-III): the genomes of soil and plant-associated and newly described type strains.</title>
        <authorList>
            <person name="Whitman W."/>
        </authorList>
    </citation>
    <scope>NUCLEOTIDE SEQUENCE [LARGE SCALE GENOMIC DNA]</scope>
    <source>
        <strain evidence="2 3">CGMCC 1.07653</strain>
    </source>
</reference>
<evidence type="ECO:0000313" key="3">
    <source>
        <dbReference type="Proteomes" id="UP000242310"/>
    </source>
</evidence>
<dbReference type="InterPro" id="IPR027417">
    <property type="entry name" value="P-loop_NTPase"/>
</dbReference>
<dbReference type="Gene3D" id="3.40.50.300">
    <property type="entry name" value="P-loop containing nucleotide triphosphate hydrolases"/>
    <property type="match status" value="1"/>
</dbReference>
<dbReference type="Proteomes" id="UP000242310">
    <property type="component" value="Unassembled WGS sequence"/>
</dbReference>